<dbReference type="Gene3D" id="3.30.420.10">
    <property type="entry name" value="Ribonuclease H-like superfamily/Ribonuclease H"/>
    <property type="match status" value="1"/>
</dbReference>
<comment type="caution">
    <text evidence="2">The sequence shown here is derived from an EMBL/GenBank/DDBJ whole genome shotgun (WGS) entry which is preliminary data.</text>
</comment>
<dbReference type="GO" id="GO:0015074">
    <property type="term" value="P:DNA integration"/>
    <property type="evidence" value="ECO:0007669"/>
    <property type="project" value="InterPro"/>
</dbReference>
<dbReference type="Proteomes" id="UP000176938">
    <property type="component" value="Unassembled WGS sequence"/>
</dbReference>
<sequence>MQLHKRLASEQVKAVLGNYYKGLISVKEVLEFLGIGRSRFFALLQRYRKAPESFSITYARQGHKRISKQHEYKIRKELEADQKLIQDPKIPITTFNYSAICDNLSKGGIRVSVPTIIQRAKEYGCYQPKRERQVHAREVITTAIGALIQHDASHHLWSPYAERKWVLITSLDDYSRSLLYAELVESESTWAHIEAAREVMTTNGIPLQYYVDSLRVFRFVCHGESIWVPQYHKTDEVNPQWKQCVEAAGAKAIYALSPQAKGKIERPYRWLQDRIVRTCAREKITTIKDAREVLRYEEERYNKHQVHSTTGEIPVVRFARARESGQTFFRPLVIPKPYTSLADVFCLREVRQTDGYRKISLWNQVIQVPKVDPYEEVNIHIVPDRKSQAIGIRIWHENRLVLTTSYPRAIFPKVHF</sequence>
<dbReference type="GO" id="GO:0003676">
    <property type="term" value="F:nucleic acid binding"/>
    <property type="evidence" value="ECO:0007669"/>
    <property type="project" value="InterPro"/>
</dbReference>
<feature type="domain" description="Integrase catalytic" evidence="1">
    <location>
        <begin position="139"/>
        <end position="322"/>
    </location>
</feature>
<organism evidence="2 3">
    <name type="scientific">candidate division WOR-1 bacterium RIFCSPLOWO2_02_FULL_46_20</name>
    <dbReference type="NCBI Taxonomy" id="1802567"/>
    <lineage>
        <taxon>Bacteria</taxon>
        <taxon>Bacillati</taxon>
        <taxon>Saganbacteria</taxon>
    </lineage>
</organism>
<dbReference type="InterPro" id="IPR012337">
    <property type="entry name" value="RNaseH-like_sf"/>
</dbReference>
<protein>
    <recommendedName>
        <fullName evidence="1">Integrase catalytic domain-containing protein</fullName>
    </recommendedName>
</protein>
<dbReference type="InterPro" id="IPR001584">
    <property type="entry name" value="Integrase_cat-core"/>
</dbReference>
<dbReference type="SUPFAM" id="SSF53098">
    <property type="entry name" value="Ribonuclease H-like"/>
    <property type="match status" value="1"/>
</dbReference>
<accession>A0A1F4RCN0</accession>
<dbReference type="InterPro" id="IPR036397">
    <property type="entry name" value="RNaseH_sf"/>
</dbReference>
<dbReference type="PROSITE" id="PS50994">
    <property type="entry name" value="INTEGRASE"/>
    <property type="match status" value="1"/>
</dbReference>
<dbReference type="EMBL" id="METP01000032">
    <property type="protein sequence ID" value="OGC05941.1"/>
    <property type="molecule type" value="Genomic_DNA"/>
</dbReference>
<name>A0A1F4RCN0_UNCSA</name>
<dbReference type="PANTHER" id="PTHR35004">
    <property type="entry name" value="TRANSPOSASE RV3428C-RELATED"/>
    <property type="match status" value="1"/>
</dbReference>
<reference evidence="2 3" key="1">
    <citation type="journal article" date="2016" name="Nat. Commun.">
        <title>Thousands of microbial genomes shed light on interconnected biogeochemical processes in an aquifer system.</title>
        <authorList>
            <person name="Anantharaman K."/>
            <person name="Brown C.T."/>
            <person name="Hug L.A."/>
            <person name="Sharon I."/>
            <person name="Castelle C.J."/>
            <person name="Probst A.J."/>
            <person name="Thomas B.C."/>
            <person name="Singh A."/>
            <person name="Wilkins M.J."/>
            <person name="Karaoz U."/>
            <person name="Brodie E.L."/>
            <person name="Williams K.H."/>
            <person name="Hubbard S.S."/>
            <person name="Banfield J.F."/>
        </authorList>
    </citation>
    <scope>NUCLEOTIDE SEQUENCE [LARGE SCALE GENOMIC DNA]</scope>
</reference>
<evidence type="ECO:0000313" key="3">
    <source>
        <dbReference type="Proteomes" id="UP000176938"/>
    </source>
</evidence>
<gene>
    <name evidence="2" type="ORF">A3H38_03535</name>
</gene>
<dbReference type="AlphaFoldDB" id="A0A1F4RCN0"/>
<evidence type="ECO:0000259" key="1">
    <source>
        <dbReference type="PROSITE" id="PS50994"/>
    </source>
</evidence>
<dbReference type="PANTHER" id="PTHR35004:SF7">
    <property type="entry name" value="INTEGRASE PROTEIN"/>
    <property type="match status" value="1"/>
</dbReference>
<evidence type="ECO:0000313" key="2">
    <source>
        <dbReference type="EMBL" id="OGC05941.1"/>
    </source>
</evidence>
<proteinExistence type="predicted"/>